<evidence type="ECO:0000256" key="3">
    <source>
        <dbReference type="ARBA" id="ARBA00023157"/>
    </source>
</evidence>
<dbReference type="RefSeq" id="XP_022323281.1">
    <property type="nucleotide sequence ID" value="XM_022467573.1"/>
</dbReference>
<dbReference type="Proteomes" id="UP000694844">
    <property type="component" value="Chromosome 3"/>
</dbReference>
<gene>
    <name evidence="7" type="primary">LOC111124591</name>
</gene>
<dbReference type="SMART" id="SM00131">
    <property type="entry name" value="KU"/>
    <property type="match status" value="1"/>
</dbReference>
<dbReference type="InterPro" id="IPR036880">
    <property type="entry name" value="Kunitz_BPTI_sf"/>
</dbReference>
<keyword evidence="3" id="KW-1015">Disulfide bond</keyword>
<keyword evidence="1 7" id="KW-0646">Protease inhibitor</keyword>
<dbReference type="GO" id="GO:0005615">
    <property type="term" value="C:extracellular space"/>
    <property type="evidence" value="ECO:0007669"/>
    <property type="project" value="TreeGrafter"/>
</dbReference>
<evidence type="ECO:0000256" key="2">
    <source>
        <dbReference type="ARBA" id="ARBA00022900"/>
    </source>
</evidence>
<dbReference type="PRINTS" id="PR00759">
    <property type="entry name" value="BASICPTASE"/>
</dbReference>
<dbReference type="InterPro" id="IPR050098">
    <property type="entry name" value="TFPI/VKTCI-like"/>
</dbReference>
<dbReference type="OrthoDB" id="6040901at2759"/>
<keyword evidence="2" id="KW-0722">Serine protease inhibitor</keyword>
<dbReference type="InterPro" id="IPR035976">
    <property type="entry name" value="Sushi/SCR/CCP_sf"/>
</dbReference>
<reference evidence="7" key="1">
    <citation type="submission" date="2025-08" db="UniProtKB">
        <authorList>
            <consortium name="RefSeq"/>
        </authorList>
    </citation>
    <scope>IDENTIFICATION</scope>
    <source>
        <tissue evidence="7">Whole sample</tissue>
    </source>
</reference>
<dbReference type="AlphaFoldDB" id="A0A8B8D8S5"/>
<dbReference type="InterPro" id="IPR002223">
    <property type="entry name" value="Kunitz_BPTI"/>
</dbReference>
<dbReference type="PROSITE" id="PS00280">
    <property type="entry name" value="BPTI_KUNITZ_1"/>
    <property type="match status" value="1"/>
</dbReference>
<keyword evidence="4" id="KW-0732">Signal</keyword>
<dbReference type="GO" id="GO:0004867">
    <property type="term" value="F:serine-type endopeptidase inhibitor activity"/>
    <property type="evidence" value="ECO:0007669"/>
    <property type="project" value="UniProtKB-KW"/>
</dbReference>
<evidence type="ECO:0000256" key="1">
    <source>
        <dbReference type="ARBA" id="ARBA00022690"/>
    </source>
</evidence>
<feature type="domain" description="BPTI/Kunitz inhibitor" evidence="5">
    <location>
        <begin position="162"/>
        <end position="212"/>
    </location>
</feature>
<evidence type="ECO:0000313" key="6">
    <source>
        <dbReference type="Proteomes" id="UP000694844"/>
    </source>
</evidence>
<feature type="signal peptide" evidence="4">
    <location>
        <begin position="1"/>
        <end position="20"/>
    </location>
</feature>
<evidence type="ECO:0000256" key="4">
    <source>
        <dbReference type="SAM" id="SignalP"/>
    </source>
</evidence>
<dbReference type="PANTHER" id="PTHR10083:SF328">
    <property type="entry name" value="TISSUE FACTOR PATHWAY INHIBITOR"/>
    <property type="match status" value="1"/>
</dbReference>
<dbReference type="PROSITE" id="PS50279">
    <property type="entry name" value="BPTI_KUNITZ_2"/>
    <property type="match status" value="1"/>
</dbReference>
<protein>
    <submittedName>
        <fullName evidence="7">Kunitz-type protease inhibitor 1-like</fullName>
    </submittedName>
</protein>
<dbReference type="FunFam" id="4.10.410.10:FF:000004">
    <property type="entry name" value="Tissue factor pathway inhibitor"/>
    <property type="match status" value="1"/>
</dbReference>
<dbReference type="InterPro" id="IPR020901">
    <property type="entry name" value="Prtase_inh_Kunz-CS"/>
</dbReference>
<keyword evidence="6" id="KW-1185">Reference proteome</keyword>
<dbReference type="PANTHER" id="PTHR10083">
    <property type="entry name" value="KUNITZ-TYPE PROTEASE INHIBITOR-RELATED"/>
    <property type="match status" value="1"/>
</dbReference>
<dbReference type="CDD" id="cd00109">
    <property type="entry name" value="Kunitz-type"/>
    <property type="match status" value="1"/>
</dbReference>
<accession>A0A8B8D8S5</accession>
<dbReference type="SUPFAM" id="SSF57362">
    <property type="entry name" value="BPTI-like"/>
    <property type="match status" value="1"/>
</dbReference>
<dbReference type="GeneID" id="111124591"/>
<feature type="chain" id="PRO_5034611091" evidence="4">
    <location>
        <begin position="21"/>
        <end position="214"/>
    </location>
</feature>
<organism evidence="6 7">
    <name type="scientific">Crassostrea virginica</name>
    <name type="common">Eastern oyster</name>
    <dbReference type="NCBI Taxonomy" id="6565"/>
    <lineage>
        <taxon>Eukaryota</taxon>
        <taxon>Metazoa</taxon>
        <taxon>Spiralia</taxon>
        <taxon>Lophotrochozoa</taxon>
        <taxon>Mollusca</taxon>
        <taxon>Bivalvia</taxon>
        <taxon>Autobranchia</taxon>
        <taxon>Pteriomorphia</taxon>
        <taxon>Ostreida</taxon>
        <taxon>Ostreoidea</taxon>
        <taxon>Ostreidae</taxon>
        <taxon>Crassostrea</taxon>
    </lineage>
</organism>
<dbReference type="SUPFAM" id="SSF57535">
    <property type="entry name" value="Complement control module/SCR domain"/>
    <property type="match status" value="1"/>
</dbReference>
<dbReference type="Gene3D" id="2.10.70.10">
    <property type="entry name" value="Complement Module, domain 1"/>
    <property type="match status" value="1"/>
</dbReference>
<evidence type="ECO:0000259" key="5">
    <source>
        <dbReference type="PROSITE" id="PS50279"/>
    </source>
</evidence>
<sequence>MELNRLLLVFTVCLISRTVAFETKKLSQPLQKDILNSERKEPLRVPSETRIKHADEEEDEYDIKCGALPTVHCGHYTGTSHAMGQTWHLQCDPGCHLVGTGELTCVGVPDPFHHVAIWDTFQGSSKCEKNPIDTKRSPPYLTSSGKETNFKVTETESEDSVCLQPKKPGPCKARMERFYFDQKTKSCKEFIYGGCQRNDNNFKTQEECEEKCYN</sequence>
<name>A0A8B8D8S5_CRAVI</name>
<proteinExistence type="predicted"/>
<dbReference type="Gene3D" id="4.10.410.10">
    <property type="entry name" value="Pancreatic trypsin inhibitor Kunitz domain"/>
    <property type="match status" value="1"/>
</dbReference>
<dbReference type="Pfam" id="PF00014">
    <property type="entry name" value="Kunitz_BPTI"/>
    <property type="match status" value="1"/>
</dbReference>
<dbReference type="KEGG" id="cvn:111124591"/>
<evidence type="ECO:0000313" key="7">
    <source>
        <dbReference type="RefSeq" id="XP_022323281.1"/>
    </source>
</evidence>